<keyword evidence="5" id="KW-1133">Transmembrane helix</keyword>
<evidence type="ECO:0000256" key="2">
    <source>
        <dbReference type="ARBA" id="ARBA00008096"/>
    </source>
</evidence>
<dbReference type="PANTHER" id="PTHR13144:SF0">
    <property type="entry name" value="PROTEIN TEX261"/>
    <property type="match status" value="1"/>
</dbReference>
<dbReference type="PANTHER" id="PTHR13144">
    <property type="entry name" value="TEX261 PROTEIN"/>
    <property type="match status" value="1"/>
</dbReference>
<sequence>MWFLFILAILSSVILILCITLAIAAGLYFLAELVEEYTSITSKIIRYIIWANFVIQFGLWMFESFPVSLLLCNIIHQLSNLSILKTFPYFILTSPSFIICLASLGLNHYWAFAYFGMKYYPFLEVLAYFTISLWIVPFLFFVSLSANENVLPTTSDRGQIISNEDDLVSHYFSNNKKKYGLLYFFNYIKDVAWISPRKQF</sequence>
<dbReference type="Proteomes" id="UP000076858">
    <property type="component" value="Unassembled WGS sequence"/>
</dbReference>
<evidence type="ECO:0000256" key="5">
    <source>
        <dbReference type="ARBA" id="ARBA00022989"/>
    </source>
</evidence>
<evidence type="ECO:0000256" key="1">
    <source>
        <dbReference type="ARBA" id="ARBA00004141"/>
    </source>
</evidence>
<name>A0A162PQU8_9CRUS</name>
<dbReference type="OrthoDB" id="28257at2759"/>
<accession>A0A162PQU8</accession>
<organism evidence="7 8">
    <name type="scientific">Daphnia magna</name>
    <dbReference type="NCBI Taxonomy" id="35525"/>
    <lineage>
        <taxon>Eukaryota</taxon>
        <taxon>Metazoa</taxon>
        <taxon>Ecdysozoa</taxon>
        <taxon>Arthropoda</taxon>
        <taxon>Crustacea</taxon>
        <taxon>Branchiopoda</taxon>
        <taxon>Diplostraca</taxon>
        <taxon>Cladocera</taxon>
        <taxon>Anomopoda</taxon>
        <taxon>Daphniidae</taxon>
        <taxon>Daphnia</taxon>
    </lineage>
</organism>
<keyword evidence="6" id="KW-0472">Membrane</keyword>
<keyword evidence="8" id="KW-1185">Reference proteome</keyword>
<proteinExistence type="inferred from homology"/>
<dbReference type="AlphaFoldDB" id="A0A162PQU8"/>
<evidence type="ECO:0000313" key="8">
    <source>
        <dbReference type="Proteomes" id="UP000076858"/>
    </source>
</evidence>
<evidence type="ECO:0000256" key="3">
    <source>
        <dbReference type="ARBA" id="ARBA00017877"/>
    </source>
</evidence>
<dbReference type="GO" id="GO:0006888">
    <property type="term" value="P:endoplasmic reticulum to Golgi vesicle-mediated transport"/>
    <property type="evidence" value="ECO:0007669"/>
    <property type="project" value="InterPro"/>
</dbReference>
<protein>
    <recommendedName>
        <fullName evidence="3">Protein TEX261</fullName>
    </recommendedName>
</protein>
<evidence type="ECO:0000256" key="4">
    <source>
        <dbReference type="ARBA" id="ARBA00022692"/>
    </source>
</evidence>
<reference evidence="7 8" key="1">
    <citation type="submission" date="2016-03" db="EMBL/GenBank/DDBJ databases">
        <title>EvidentialGene: Evidence-directed Construction of Genes on Genomes.</title>
        <authorList>
            <person name="Gilbert D.G."/>
            <person name="Choi J.-H."/>
            <person name="Mockaitis K."/>
            <person name="Colbourne J."/>
            <person name="Pfrender M."/>
        </authorList>
    </citation>
    <scope>NUCLEOTIDE SEQUENCE [LARGE SCALE GENOMIC DNA]</scope>
    <source>
        <strain evidence="7 8">Xinb3</strain>
        <tissue evidence="7">Complete organism</tissue>
    </source>
</reference>
<dbReference type="EMBL" id="LRGB01000446">
    <property type="protein sequence ID" value="KZS19068.1"/>
    <property type="molecule type" value="Genomic_DNA"/>
</dbReference>
<comment type="subcellular location">
    <subcellularLocation>
        <location evidence="1">Membrane</location>
        <topology evidence="1">Multi-pass membrane protein</topology>
    </subcellularLocation>
</comment>
<evidence type="ECO:0000256" key="6">
    <source>
        <dbReference type="ARBA" id="ARBA00023136"/>
    </source>
</evidence>
<dbReference type="Pfam" id="PF04148">
    <property type="entry name" value="Erv26"/>
    <property type="match status" value="1"/>
</dbReference>
<gene>
    <name evidence="7" type="ORF">APZ42_014560</name>
</gene>
<dbReference type="GO" id="GO:0030134">
    <property type="term" value="C:COPII-coated ER to Golgi transport vesicle"/>
    <property type="evidence" value="ECO:0007669"/>
    <property type="project" value="TreeGrafter"/>
</dbReference>
<keyword evidence="4" id="KW-0812">Transmembrane</keyword>
<dbReference type="GO" id="GO:0000139">
    <property type="term" value="C:Golgi membrane"/>
    <property type="evidence" value="ECO:0007669"/>
    <property type="project" value="TreeGrafter"/>
</dbReference>
<dbReference type="GO" id="GO:0097020">
    <property type="term" value="F:COPII receptor activity"/>
    <property type="evidence" value="ECO:0007669"/>
    <property type="project" value="InterPro"/>
</dbReference>
<comment type="similarity">
    <text evidence="2">Belongs to the SVP26 family.</text>
</comment>
<comment type="caution">
    <text evidence="7">The sequence shown here is derived from an EMBL/GenBank/DDBJ whole genome shotgun (WGS) entry which is preliminary data.</text>
</comment>
<dbReference type="GO" id="GO:0005789">
    <property type="term" value="C:endoplasmic reticulum membrane"/>
    <property type="evidence" value="ECO:0007669"/>
    <property type="project" value="TreeGrafter"/>
</dbReference>
<evidence type="ECO:0000313" key="7">
    <source>
        <dbReference type="EMBL" id="KZS19068.1"/>
    </source>
</evidence>
<dbReference type="InterPro" id="IPR007277">
    <property type="entry name" value="Svp26/Tex261"/>
</dbReference>